<feature type="transmembrane region" description="Helical" evidence="7">
    <location>
        <begin position="82"/>
        <end position="103"/>
    </location>
</feature>
<evidence type="ECO:0000313" key="8">
    <source>
        <dbReference type="EMBL" id="KAK0385260.1"/>
    </source>
</evidence>
<evidence type="ECO:0008006" key="10">
    <source>
        <dbReference type="Google" id="ProtNLM"/>
    </source>
</evidence>
<keyword evidence="2" id="KW-0813">Transport</keyword>
<name>A0AA39GDD6_SARSR</name>
<dbReference type="GO" id="GO:0016020">
    <property type="term" value="C:membrane"/>
    <property type="evidence" value="ECO:0007669"/>
    <property type="project" value="UniProtKB-SubCell"/>
</dbReference>
<dbReference type="Gene3D" id="1.20.1740.10">
    <property type="entry name" value="Amino acid/polyamine transporter I"/>
    <property type="match status" value="1"/>
</dbReference>
<dbReference type="EMBL" id="JAPDFR010000007">
    <property type="protein sequence ID" value="KAK0385260.1"/>
    <property type="molecule type" value="Genomic_DNA"/>
</dbReference>
<keyword evidence="5 7" id="KW-0472">Membrane</keyword>
<evidence type="ECO:0000256" key="7">
    <source>
        <dbReference type="SAM" id="Phobius"/>
    </source>
</evidence>
<organism evidence="8 9">
    <name type="scientific">Sarocladium strictum</name>
    <name type="common">Black bundle disease fungus</name>
    <name type="synonym">Acremonium strictum</name>
    <dbReference type="NCBI Taxonomy" id="5046"/>
    <lineage>
        <taxon>Eukaryota</taxon>
        <taxon>Fungi</taxon>
        <taxon>Dikarya</taxon>
        <taxon>Ascomycota</taxon>
        <taxon>Pezizomycotina</taxon>
        <taxon>Sordariomycetes</taxon>
        <taxon>Hypocreomycetidae</taxon>
        <taxon>Hypocreales</taxon>
        <taxon>Sarocladiaceae</taxon>
        <taxon>Sarocladium</taxon>
    </lineage>
</organism>
<comment type="caution">
    <text evidence="8">The sequence shown here is derived from an EMBL/GenBank/DDBJ whole genome shotgun (WGS) entry which is preliminary data.</text>
</comment>
<evidence type="ECO:0000313" key="9">
    <source>
        <dbReference type="Proteomes" id="UP001175261"/>
    </source>
</evidence>
<evidence type="ECO:0000256" key="1">
    <source>
        <dbReference type="ARBA" id="ARBA00004141"/>
    </source>
</evidence>
<comment type="subcellular location">
    <subcellularLocation>
        <location evidence="1">Membrane</location>
        <topology evidence="1">Multi-pass membrane protein</topology>
    </subcellularLocation>
</comment>
<accession>A0AA39GDD6</accession>
<evidence type="ECO:0000256" key="6">
    <source>
        <dbReference type="SAM" id="MobiDB-lite"/>
    </source>
</evidence>
<gene>
    <name evidence="8" type="ORF">NLU13_7736</name>
</gene>
<evidence type="ECO:0000256" key="2">
    <source>
        <dbReference type="ARBA" id="ARBA00022448"/>
    </source>
</evidence>
<evidence type="ECO:0000256" key="4">
    <source>
        <dbReference type="ARBA" id="ARBA00022989"/>
    </source>
</evidence>
<feature type="transmembrane region" description="Helical" evidence="7">
    <location>
        <begin position="201"/>
        <end position="222"/>
    </location>
</feature>
<dbReference type="PANTHER" id="PTHR45649">
    <property type="entry name" value="AMINO-ACID PERMEASE BAT1"/>
    <property type="match status" value="1"/>
</dbReference>
<dbReference type="GO" id="GO:0022857">
    <property type="term" value="F:transmembrane transporter activity"/>
    <property type="evidence" value="ECO:0007669"/>
    <property type="project" value="InterPro"/>
</dbReference>
<dbReference type="InterPro" id="IPR002293">
    <property type="entry name" value="AA/rel_permease1"/>
</dbReference>
<proteinExistence type="predicted"/>
<feature type="transmembrane region" description="Helical" evidence="7">
    <location>
        <begin position="124"/>
        <end position="142"/>
    </location>
</feature>
<feature type="transmembrane region" description="Helical" evidence="7">
    <location>
        <begin position="383"/>
        <end position="405"/>
    </location>
</feature>
<dbReference type="AlphaFoldDB" id="A0AA39GDD6"/>
<reference evidence="8" key="1">
    <citation type="submission" date="2022-10" db="EMBL/GenBank/DDBJ databases">
        <title>Determination and structural analysis of whole genome sequence of Sarocladium strictum F4-1.</title>
        <authorList>
            <person name="Hu L."/>
            <person name="Jiang Y."/>
        </authorList>
    </citation>
    <scope>NUCLEOTIDE SEQUENCE</scope>
    <source>
        <strain evidence="8">F4-1</strain>
    </source>
</reference>
<keyword evidence="4 7" id="KW-1133">Transmembrane helix</keyword>
<keyword evidence="3 7" id="KW-0812">Transmembrane</keyword>
<feature type="transmembrane region" description="Helical" evidence="7">
    <location>
        <begin position="280"/>
        <end position="304"/>
    </location>
</feature>
<dbReference type="Proteomes" id="UP001175261">
    <property type="component" value="Unassembled WGS sequence"/>
</dbReference>
<feature type="transmembrane region" description="Helical" evidence="7">
    <location>
        <begin position="453"/>
        <end position="470"/>
    </location>
</feature>
<dbReference type="PIRSF" id="PIRSF006060">
    <property type="entry name" value="AA_transporter"/>
    <property type="match status" value="1"/>
</dbReference>
<dbReference type="PANTHER" id="PTHR45649:SF20">
    <property type="entry name" value="TRANSPORTER, PUTATIVE (EUROFUNG)-RELATED"/>
    <property type="match status" value="1"/>
</dbReference>
<keyword evidence="9" id="KW-1185">Reference proteome</keyword>
<feature type="region of interest" description="Disordered" evidence="6">
    <location>
        <begin position="1"/>
        <end position="23"/>
    </location>
</feature>
<dbReference type="Pfam" id="PF13520">
    <property type="entry name" value="AA_permease_2"/>
    <property type="match status" value="1"/>
</dbReference>
<evidence type="ECO:0000256" key="3">
    <source>
        <dbReference type="ARBA" id="ARBA00022692"/>
    </source>
</evidence>
<feature type="transmembrane region" description="Helical" evidence="7">
    <location>
        <begin position="46"/>
        <end position="70"/>
    </location>
</feature>
<feature type="transmembrane region" description="Helical" evidence="7">
    <location>
        <begin position="482"/>
        <end position="501"/>
    </location>
</feature>
<evidence type="ECO:0000256" key="5">
    <source>
        <dbReference type="ARBA" id="ARBA00023136"/>
    </source>
</evidence>
<sequence length="517" mass="56216">MSGSKEESITQSPKRSLDVADSKVGGDADEIRLAQMGHKQELNRHFSTLSLIGLASTTTISWTGLGLGLITEIGAGGPGAVIYGFILVTVLQCFLGASLAEFVSSYPTEGGMYHWIAAVAPRRATGILSFLTGWFSVLGWIFTTASTNIIYAQILMALIALYIEDLEIKAWQTFICYQGLNLITASVVMFGNKVIPALNKFSLFYLQIGWLAVLITVVACAPKHRDAEFVFRTWINTTGWENNAICFITGLVNPLYSLGGLDGVTHITEEMPNPSRNAPLAIAITLSLAFVTGITYLISLMFSIQDFDSLTTGNTGMPLAELFRQVTAKTGGAFGLLFILFIALGPCVISSQLSTGRVFWAFSRDGAMPFSKVWSKVHHSLRIPFNSQLAVTVIIAALGCLYLGSSTAFNSLLGTAVTINNISYMIPILTNLLTGRKNMHKGVFHMGPKIGPFVNAVTVCWLTFAIVFFSFPYVKPVTVENMNYTCVVVGGLAILIGAWWFKAGKKYTETMMKAKEE</sequence>
<feature type="transmembrane region" description="Helical" evidence="7">
    <location>
        <begin position="411"/>
        <end position="433"/>
    </location>
</feature>
<protein>
    <recommendedName>
        <fullName evidence="10">Choline transport protein</fullName>
    </recommendedName>
</protein>
<feature type="transmembrane region" description="Helical" evidence="7">
    <location>
        <begin position="333"/>
        <end position="362"/>
    </location>
</feature>